<dbReference type="InterPro" id="IPR047661">
    <property type="entry name" value="IstB"/>
</dbReference>
<dbReference type="Gene3D" id="3.40.50.300">
    <property type="entry name" value="P-loop containing nucleotide triphosphate hydrolases"/>
    <property type="match status" value="1"/>
</dbReference>
<evidence type="ECO:0000313" key="5">
    <source>
        <dbReference type="EMBL" id="OOF53426.1"/>
    </source>
</evidence>
<evidence type="ECO:0000313" key="6">
    <source>
        <dbReference type="Proteomes" id="UP000188541"/>
    </source>
</evidence>
<proteinExistence type="inferred from homology"/>
<keyword evidence="2" id="KW-0547">Nucleotide-binding</keyword>
<keyword evidence="3" id="KW-0067">ATP-binding</keyword>
<dbReference type="PIRSF" id="PIRSF003073">
    <property type="entry name" value="DNAC_TnpB_IstB"/>
    <property type="match status" value="1"/>
</dbReference>
<evidence type="ECO:0000256" key="3">
    <source>
        <dbReference type="ARBA" id="ARBA00022840"/>
    </source>
</evidence>
<dbReference type="Proteomes" id="UP000188541">
    <property type="component" value="Unassembled WGS sequence"/>
</dbReference>
<evidence type="ECO:0000256" key="2">
    <source>
        <dbReference type="ARBA" id="ARBA00022741"/>
    </source>
</evidence>
<dbReference type="InterPro" id="IPR002611">
    <property type="entry name" value="IstB_ATP-bd"/>
</dbReference>
<organism evidence="5 6">
    <name type="scientific">Rodentibacter genomosp. 2</name>
    <dbReference type="NCBI Taxonomy" id="1908266"/>
    <lineage>
        <taxon>Bacteria</taxon>
        <taxon>Pseudomonadati</taxon>
        <taxon>Pseudomonadota</taxon>
        <taxon>Gammaproteobacteria</taxon>
        <taxon>Pasteurellales</taxon>
        <taxon>Pasteurellaceae</taxon>
        <taxon>Rodentibacter</taxon>
    </lineage>
</organism>
<feature type="domain" description="AAA+ ATPase" evidence="4">
    <location>
        <begin position="97"/>
        <end position="228"/>
    </location>
</feature>
<dbReference type="Pfam" id="PF01695">
    <property type="entry name" value="IstB_IS21"/>
    <property type="match status" value="1"/>
</dbReference>
<name>A0A1V3JAC5_9PAST</name>
<keyword evidence="6" id="KW-1185">Reference proteome</keyword>
<accession>A0A1V3JAC5</accession>
<dbReference type="CDD" id="cd00009">
    <property type="entry name" value="AAA"/>
    <property type="match status" value="1"/>
</dbReference>
<dbReference type="STRING" id="1908266.BKK55_11215"/>
<dbReference type="RefSeq" id="WP_077551770.1">
    <property type="nucleotide sequence ID" value="NZ_MLHO01000065.1"/>
</dbReference>
<dbReference type="InterPro" id="IPR003593">
    <property type="entry name" value="AAA+_ATPase"/>
</dbReference>
<dbReference type="InterPro" id="IPR028350">
    <property type="entry name" value="DNAC/IstB-like"/>
</dbReference>
<dbReference type="InterPro" id="IPR027417">
    <property type="entry name" value="P-loop_NTPase"/>
</dbReference>
<evidence type="ECO:0000256" key="1">
    <source>
        <dbReference type="ARBA" id="ARBA00008059"/>
    </source>
</evidence>
<comment type="similarity">
    <text evidence="1">Belongs to the IS21/IS1162 putative ATP-binding protein family.</text>
</comment>
<dbReference type="GO" id="GO:0005524">
    <property type="term" value="F:ATP binding"/>
    <property type="evidence" value="ECO:0007669"/>
    <property type="project" value="UniProtKB-KW"/>
</dbReference>
<dbReference type="PANTHER" id="PTHR30050:SF4">
    <property type="entry name" value="ATP-BINDING PROTEIN RV3427C IN INSERTION SEQUENCE-RELATED"/>
    <property type="match status" value="1"/>
</dbReference>
<gene>
    <name evidence="5" type="ORF">BKK55_11215</name>
</gene>
<sequence>MERQDYIALLQQLKLTTMANEFDDIVIEGVRRKRPTLDILARLLNVEITQRGINQTLGRIKRAKFPQQRTLAEFDFQQSPLDEAHFQLLLDGEYIKAKRNIILVGGPGTGKTHLATALGIQAAEQGYKVRFWNVLDLVNQLELDNQMKQFKLVPQMTRQDVIILDELGYLPFSQKGGALLFHFMSQLHENTSVIITTILEFSEWGTLFTEAKMTNALLDRLIHHCHILETGNESYRFKHRN</sequence>
<dbReference type="AlphaFoldDB" id="A0A1V3JAC5"/>
<comment type="caution">
    <text evidence="5">The sequence shown here is derived from an EMBL/GenBank/DDBJ whole genome shotgun (WGS) entry which is preliminary data.</text>
</comment>
<dbReference type="GO" id="GO:0006260">
    <property type="term" value="P:DNA replication"/>
    <property type="evidence" value="ECO:0007669"/>
    <property type="project" value="TreeGrafter"/>
</dbReference>
<dbReference type="EMBL" id="MLHO01000065">
    <property type="protein sequence ID" value="OOF53426.1"/>
    <property type="molecule type" value="Genomic_DNA"/>
</dbReference>
<evidence type="ECO:0000259" key="4">
    <source>
        <dbReference type="SMART" id="SM00382"/>
    </source>
</evidence>
<dbReference type="OrthoDB" id="9773429at2"/>
<reference evidence="5 6" key="1">
    <citation type="submission" date="2016-10" db="EMBL/GenBank/DDBJ databases">
        <title>Rodentibacter gen. nov. and new species.</title>
        <authorList>
            <person name="Christensen H."/>
        </authorList>
    </citation>
    <scope>NUCLEOTIDE SEQUENCE [LARGE SCALE GENOMIC DNA]</scope>
    <source>
        <strain evidence="5 6">1996246016</strain>
    </source>
</reference>
<dbReference type="SUPFAM" id="SSF52540">
    <property type="entry name" value="P-loop containing nucleoside triphosphate hydrolases"/>
    <property type="match status" value="1"/>
</dbReference>
<dbReference type="NCBIfam" id="NF038214">
    <property type="entry name" value="IS21_help_AAA"/>
    <property type="match status" value="1"/>
</dbReference>
<dbReference type="PANTHER" id="PTHR30050">
    <property type="entry name" value="CHROMOSOMAL REPLICATION INITIATOR PROTEIN DNAA"/>
    <property type="match status" value="1"/>
</dbReference>
<dbReference type="SMART" id="SM00382">
    <property type="entry name" value="AAA"/>
    <property type="match status" value="1"/>
</dbReference>
<protein>
    <submittedName>
        <fullName evidence="5">Transposase</fullName>
    </submittedName>
</protein>